<dbReference type="PANTHER" id="PTHR24068">
    <property type="entry name" value="UBIQUITIN-CONJUGATING ENZYME E2"/>
    <property type="match status" value="1"/>
</dbReference>
<accession>A0A8H8U1W5</accession>
<dbReference type="EMBL" id="QGMH01000007">
    <property type="protein sequence ID" value="TVY30494.1"/>
    <property type="molecule type" value="Genomic_DNA"/>
</dbReference>
<dbReference type="GeneID" id="41980618"/>
<keyword evidence="4" id="KW-1185">Reference proteome</keyword>
<protein>
    <submittedName>
        <fullName evidence="3">Ubiquitin-conjugating enzyme E2</fullName>
    </submittedName>
</protein>
<evidence type="ECO:0000259" key="2">
    <source>
        <dbReference type="PROSITE" id="PS50127"/>
    </source>
</evidence>
<feature type="region of interest" description="Disordered" evidence="1">
    <location>
        <begin position="1"/>
        <end position="23"/>
    </location>
</feature>
<comment type="caution">
    <text evidence="3">The sequence shown here is derived from an EMBL/GenBank/DDBJ whole genome shotgun (WGS) entry which is preliminary data.</text>
</comment>
<dbReference type="AlphaFoldDB" id="A0A8H8U1W5"/>
<dbReference type="Gene3D" id="3.10.110.10">
    <property type="entry name" value="Ubiquitin Conjugating Enzyme"/>
    <property type="match status" value="1"/>
</dbReference>
<organism evidence="3 4">
    <name type="scientific">Lachnellula hyalina</name>
    <dbReference type="NCBI Taxonomy" id="1316788"/>
    <lineage>
        <taxon>Eukaryota</taxon>
        <taxon>Fungi</taxon>
        <taxon>Dikarya</taxon>
        <taxon>Ascomycota</taxon>
        <taxon>Pezizomycotina</taxon>
        <taxon>Leotiomycetes</taxon>
        <taxon>Helotiales</taxon>
        <taxon>Lachnaceae</taxon>
        <taxon>Lachnellula</taxon>
    </lineage>
</organism>
<reference evidence="3 4" key="1">
    <citation type="submission" date="2018-05" db="EMBL/GenBank/DDBJ databases">
        <title>Genome sequencing and assembly of the regulated plant pathogen Lachnellula willkommii and related sister species for the development of diagnostic species identification markers.</title>
        <authorList>
            <person name="Giroux E."/>
            <person name="Bilodeau G."/>
        </authorList>
    </citation>
    <scope>NUCLEOTIDE SEQUENCE [LARGE SCALE GENOMIC DNA]</scope>
    <source>
        <strain evidence="3 4">CBS 185.66</strain>
    </source>
</reference>
<dbReference type="InterPro" id="IPR016135">
    <property type="entry name" value="UBQ-conjugating_enzyme/RWD"/>
</dbReference>
<feature type="domain" description="UBC core" evidence="2">
    <location>
        <begin position="21"/>
        <end position="110"/>
    </location>
</feature>
<dbReference type="Pfam" id="PF00179">
    <property type="entry name" value="UQ_con"/>
    <property type="match status" value="1"/>
</dbReference>
<sequence length="110" mass="11859">MSSSLSKKSKTSSSSSSSSRTPTKRILTELSAFSASPHPTITSLAPSPTSLLHLHAILTSPIPAYSTGRWLLSITLPPNYPLSPPVIKFITRICHPNIKFETGEICLDLL</sequence>
<dbReference type="SUPFAM" id="SSF54495">
    <property type="entry name" value="UBC-like"/>
    <property type="match status" value="1"/>
</dbReference>
<dbReference type="RefSeq" id="XP_031009280.1">
    <property type="nucleotide sequence ID" value="XM_031145412.1"/>
</dbReference>
<evidence type="ECO:0000313" key="4">
    <source>
        <dbReference type="Proteomes" id="UP000431533"/>
    </source>
</evidence>
<dbReference type="Proteomes" id="UP000431533">
    <property type="component" value="Unassembled WGS sequence"/>
</dbReference>
<evidence type="ECO:0000313" key="3">
    <source>
        <dbReference type="EMBL" id="TVY30494.1"/>
    </source>
</evidence>
<name>A0A8H8U1W5_9HELO</name>
<feature type="compositionally biased region" description="Low complexity" evidence="1">
    <location>
        <begin position="1"/>
        <end position="19"/>
    </location>
</feature>
<feature type="non-terminal residue" evidence="3">
    <location>
        <position position="110"/>
    </location>
</feature>
<dbReference type="InterPro" id="IPR000608">
    <property type="entry name" value="UBC"/>
</dbReference>
<dbReference type="PROSITE" id="PS50127">
    <property type="entry name" value="UBC_2"/>
    <property type="match status" value="1"/>
</dbReference>
<dbReference type="OrthoDB" id="9973183at2759"/>
<gene>
    <name evidence="3" type="primary">pex4</name>
    <name evidence="3" type="ORF">LHYA1_G000420</name>
</gene>
<evidence type="ECO:0000256" key="1">
    <source>
        <dbReference type="SAM" id="MobiDB-lite"/>
    </source>
</evidence>
<proteinExistence type="predicted"/>